<sequence>MRIHHLNGATLCPWGRKLVLGGGDNHLVCHCLLLETNAGLVLVDTALGLEDHHASSRQGVRDNMRSVRPIWDPAETMARQVERLGFRRDDVRHIVLTHLDLDHAGGLADFPKARVHVYATEHVAAMEKRSFLERMRYQDVQWAHGPDWKLYDSTRGERWFGFDCVRELEGLPPEILLVPLAGHTRGHCGVAVNRGDTWLLHAGDAYFFRGEMEESAHCPVSLRLYQSFLQMKGRERHENRKRLHELARTQAGKVRVFCAHDSKDWRELAAISSSGA</sequence>
<comment type="similarity">
    <text evidence="1">Belongs to the metallo-beta-lactamase superfamily.</text>
</comment>
<keyword evidence="4" id="KW-0862">Zinc</keyword>
<protein>
    <recommendedName>
        <fullName evidence="5">Metallo-beta-lactamase domain-containing protein</fullName>
    </recommendedName>
</protein>
<dbReference type="CDD" id="cd07742">
    <property type="entry name" value="metallo-hydrolase-like_MBL-fold"/>
    <property type="match status" value="1"/>
</dbReference>
<evidence type="ECO:0000313" key="6">
    <source>
        <dbReference type="EMBL" id="ATB29597.1"/>
    </source>
</evidence>
<dbReference type="Gene3D" id="3.60.15.10">
    <property type="entry name" value="Ribonuclease Z/Hydroxyacylglutathione hydrolase-like"/>
    <property type="match status" value="1"/>
</dbReference>
<dbReference type="InterPro" id="IPR051013">
    <property type="entry name" value="MBL_superfamily_lactonases"/>
</dbReference>
<keyword evidence="7" id="KW-1185">Reference proteome</keyword>
<dbReference type="SUPFAM" id="SSF56281">
    <property type="entry name" value="Metallo-hydrolase/oxidoreductase"/>
    <property type="match status" value="1"/>
</dbReference>
<keyword evidence="2" id="KW-0479">Metal-binding</keyword>
<feature type="domain" description="Metallo-beta-lactamase" evidence="5">
    <location>
        <begin position="28"/>
        <end position="260"/>
    </location>
</feature>
<name>A0A250IEM0_9BACT</name>
<organism evidence="6 7">
    <name type="scientific">Melittangium boletus DSM 14713</name>
    <dbReference type="NCBI Taxonomy" id="1294270"/>
    <lineage>
        <taxon>Bacteria</taxon>
        <taxon>Pseudomonadati</taxon>
        <taxon>Myxococcota</taxon>
        <taxon>Myxococcia</taxon>
        <taxon>Myxococcales</taxon>
        <taxon>Cystobacterineae</taxon>
        <taxon>Archangiaceae</taxon>
        <taxon>Melittangium</taxon>
    </lineage>
</organism>
<dbReference type="InterPro" id="IPR001279">
    <property type="entry name" value="Metallo-B-lactamas"/>
</dbReference>
<evidence type="ECO:0000313" key="7">
    <source>
        <dbReference type="Proteomes" id="UP000217289"/>
    </source>
</evidence>
<dbReference type="PANTHER" id="PTHR42978">
    <property type="entry name" value="QUORUM-QUENCHING LACTONASE YTNP-RELATED-RELATED"/>
    <property type="match status" value="1"/>
</dbReference>
<dbReference type="RefSeq" id="WP_170115516.1">
    <property type="nucleotide sequence ID" value="NZ_CP022163.1"/>
</dbReference>
<dbReference type="EMBL" id="CP022163">
    <property type="protein sequence ID" value="ATB29597.1"/>
    <property type="molecule type" value="Genomic_DNA"/>
</dbReference>
<evidence type="ECO:0000259" key="5">
    <source>
        <dbReference type="SMART" id="SM00849"/>
    </source>
</evidence>
<dbReference type="Pfam" id="PF00753">
    <property type="entry name" value="Lactamase_B"/>
    <property type="match status" value="1"/>
</dbReference>
<dbReference type="GO" id="GO:0046872">
    <property type="term" value="F:metal ion binding"/>
    <property type="evidence" value="ECO:0007669"/>
    <property type="project" value="UniProtKB-KW"/>
</dbReference>
<evidence type="ECO:0000256" key="3">
    <source>
        <dbReference type="ARBA" id="ARBA00022801"/>
    </source>
</evidence>
<accession>A0A250IEM0</accession>
<proteinExistence type="inferred from homology"/>
<evidence type="ECO:0000256" key="2">
    <source>
        <dbReference type="ARBA" id="ARBA00022723"/>
    </source>
</evidence>
<dbReference type="KEGG" id="mbd:MEBOL_003052"/>
<evidence type="ECO:0000256" key="1">
    <source>
        <dbReference type="ARBA" id="ARBA00007749"/>
    </source>
</evidence>
<dbReference type="PANTHER" id="PTHR42978:SF3">
    <property type="entry name" value="BLR3078 PROTEIN"/>
    <property type="match status" value="1"/>
</dbReference>
<dbReference type="Proteomes" id="UP000217289">
    <property type="component" value="Chromosome"/>
</dbReference>
<evidence type="ECO:0000256" key="4">
    <source>
        <dbReference type="ARBA" id="ARBA00022833"/>
    </source>
</evidence>
<dbReference type="SMART" id="SM00849">
    <property type="entry name" value="Lactamase_B"/>
    <property type="match status" value="1"/>
</dbReference>
<dbReference type="GO" id="GO:0016787">
    <property type="term" value="F:hydrolase activity"/>
    <property type="evidence" value="ECO:0007669"/>
    <property type="project" value="UniProtKB-KW"/>
</dbReference>
<keyword evidence="3" id="KW-0378">Hydrolase</keyword>
<dbReference type="AlphaFoldDB" id="A0A250IEM0"/>
<reference evidence="6 7" key="1">
    <citation type="submission" date="2017-06" db="EMBL/GenBank/DDBJ databases">
        <authorList>
            <person name="Kim H.J."/>
            <person name="Triplett B.A."/>
        </authorList>
    </citation>
    <scope>NUCLEOTIDE SEQUENCE [LARGE SCALE GENOMIC DNA]</scope>
    <source>
        <strain evidence="6 7">DSM 14713</strain>
    </source>
</reference>
<dbReference type="InterPro" id="IPR036866">
    <property type="entry name" value="RibonucZ/Hydroxyglut_hydro"/>
</dbReference>
<gene>
    <name evidence="6" type="ORF">MEBOL_003052</name>
</gene>